<organism evidence="3 4">
    <name type="scientific">Amborella trichopoda</name>
    <dbReference type="NCBI Taxonomy" id="13333"/>
    <lineage>
        <taxon>Eukaryota</taxon>
        <taxon>Viridiplantae</taxon>
        <taxon>Streptophyta</taxon>
        <taxon>Embryophyta</taxon>
        <taxon>Tracheophyta</taxon>
        <taxon>Spermatophyta</taxon>
        <taxon>Magnoliopsida</taxon>
        <taxon>Amborellales</taxon>
        <taxon>Amborellaceae</taxon>
        <taxon>Amborella</taxon>
    </lineage>
</organism>
<sequence>MGKWNILSEPTETRSFNIGLHIHVLEDLCINDNQGYQNYSLMVRIKWRGPRKQFRKSFNSPKECTRMQLVKPDGTVEWNEGFNHVCKMMMEKMGSFRSWDIQLAVHGSDLNSNDKASNLAKVILDVAQFIPSNSNSSKKTISIPIKCNVKDSTIEAALKVSFKFHELGTNDEPTKSPVRAQLLPTLSCIGFNPQQVHRPEHIKPSIKKVSSQKIQSQSLKGKNAISHVDVDPSNYRYSPNSSKDSFTCSSSEEENRIVYKNLPELNFLAETSTSENDEKKSLTLSPVQTISEKTTRHPSLIRLTSWKKGKLSFKVSHPKGTPLLNKASQEGGDDIHDDRRHQLSTSHLPIQPKEELEQTQHGFEDEDHFAVGRWEKKRFTSRDGKMELCAQVFLASIDQRSEEAAGAGACSVLVAVIADWLHKNPKNLPIKCQFDTLIQKGSLEWRKLCENKSNKDEFSDHHFDIETVLQAGVSRLSILSERSYVGFFIPENVPECCEFLQAAMSFDRMWEELIASPSEEAIYIVSWNDHFFVLKVETEEIFIIDTLGDRLSEGCIQAYILKFDKETEIRRSNMEDQIDSKQRPQQHGDADHGISASELPPESSAEVIRKGKSSCKEFIKGFLAALQLRDLEQDVERGHTGKASLHQRLQIEFHYTVIQEETAQTVKENKISTS</sequence>
<feature type="region of interest" description="Disordered" evidence="1">
    <location>
        <begin position="575"/>
        <end position="606"/>
    </location>
</feature>
<dbReference type="eggNOG" id="ENOG502QWJI">
    <property type="taxonomic scope" value="Eukaryota"/>
</dbReference>
<dbReference type="EMBL" id="KI397474">
    <property type="protein sequence ID" value="ERM95757.1"/>
    <property type="molecule type" value="Genomic_DNA"/>
</dbReference>
<keyword evidence="4" id="KW-1185">Reference proteome</keyword>
<feature type="compositionally biased region" description="Basic and acidic residues" evidence="1">
    <location>
        <begin position="575"/>
        <end position="592"/>
    </location>
</feature>
<dbReference type="PROSITE" id="PS51840">
    <property type="entry name" value="C2_NT"/>
    <property type="match status" value="1"/>
</dbReference>
<dbReference type="AlphaFoldDB" id="W1NJ13"/>
<dbReference type="PANTHER" id="PTHR31182:SF21">
    <property type="entry name" value="C2 NT-TYPE DOMAIN-CONTAINING PROTEIN"/>
    <property type="match status" value="1"/>
</dbReference>
<dbReference type="PANTHER" id="PTHR31182">
    <property type="entry name" value="C2 NT-TYPE DOMAIN-CONTAINING PROTEIN"/>
    <property type="match status" value="1"/>
</dbReference>
<feature type="region of interest" description="Disordered" evidence="1">
    <location>
        <begin position="230"/>
        <end position="249"/>
    </location>
</feature>
<dbReference type="HOGENOM" id="CLU_018855_0_0_1"/>
<dbReference type="Gramene" id="ERM95757">
    <property type="protein sequence ID" value="ERM95757"/>
    <property type="gene ID" value="AMTR_s00023p00248410"/>
</dbReference>
<accession>W1NJ13</accession>
<evidence type="ECO:0000259" key="2">
    <source>
        <dbReference type="PROSITE" id="PS51840"/>
    </source>
</evidence>
<dbReference type="InterPro" id="IPR019448">
    <property type="entry name" value="NT-C2"/>
</dbReference>
<evidence type="ECO:0000256" key="1">
    <source>
        <dbReference type="SAM" id="MobiDB-lite"/>
    </source>
</evidence>
<evidence type="ECO:0000313" key="3">
    <source>
        <dbReference type="EMBL" id="ERM95757.1"/>
    </source>
</evidence>
<name>W1NJ13_AMBTC</name>
<gene>
    <name evidence="3" type="ORF">AMTR_s00023p00248410</name>
</gene>
<dbReference type="OMA" id="KFTDQHF"/>
<proteinExistence type="predicted"/>
<feature type="domain" description="C2 NT-type" evidence="2">
    <location>
        <begin position="6"/>
        <end position="166"/>
    </location>
</feature>
<dbReference type="Proteomes" id="UP000017836">
    <property type="component" value="Unassembled WGS sequence"/>
</dbReference>
<feature type="compositionally biased region" description="Polar residues" evidence="1">
    <location>
        <begin position="235"/>
        <end position="249"/>
    </location>
</feature>
<feature type="compositionally biased region" description="Low complexity" evidence="1">
    <location>
        <begin position="595"/>
        <end position="606"/>
    </location>
</feature>
<dbReference type="OrthoDB" id="733571at2759"/>
<reference evidence="4" key="1">
    <citation type="journal article" date="2013" name="Science">
        <title>The Amborella genome and the evolution of flowering plants.</title>
        <authorList>
            <consortium name="Amborella Genome Project"/>
        </authorList>
    </citation>
    <scope>NUCLEOTIDE SEQUENCE [LARGE SCALE GENOMIC DNA]</scope>
</reference>
<protein>
    <recommendedName>
        <fullName evidence="2">C2 NT-type domain-containing protein</fullName>
    </recommendedName>
</protein>
<dbReference type="Pfam" id="PF10358">
    <property type="entry name" value="NT-C2"/>
    <property type="match status" value="1"/>
</dbReference>
<evidence type="ECO:0000313" key="4">
    <source>
        <dbReference type="Proteomes" id="UP000017836"/>
    </source>
</evidence>